<dbReference type="InterPro" id="IPR038567">
    <property type="entry name" value="T_Elf1_sf"/>
</dbReference>
<name>D9Q2B1_ACIS3</name>
<organism evidence="3 4">
    <name type="scientific">Acidilobus saccharovorans (strain DSM 16705 / JCM 18335 / VKM B-2471 / 345-15)</name>
    <dbReference type="NCBI Taxonomy" id="666510"/>
    <lineage>
        <taxon>Archaea</taxon>
        <taxon>Thermoproteota</taxon>
        <taxon>Thermoprotei</taxon>
        <taxon>Acidilobales</taxon>
        <taxon>Acidilobaceae</taxon>
        <taxon>Acidilobus</taxon>
    </lineage>
</organism>
<dbReference type="Gene3D" id="2.20.25.190">
    <property type="match status" value="1"/>
</dbReference>
<protein>
    <recommendedName>
        <fullName evidence="5">Zn ribbon-containing protein</fullName>
    </recommendedName>
</protein>
<dbReference type="EMBL" id="CP001742">
    <property type="protein sequence ID" value="ADL19449.1"/>
    <property type="molecule type" value="Genomic_DNA"/>
</dbReference>
<dbReference type="InterPro" id="IPR007808">
    <property type="entry name" value="Elf1"/>
</dbReference>
<dbReference type="Pfam" id="PF05129">
    <property type="entry name" value="Zn_ribbon_Elf1"/>
    <property type="match status" value="1"/>
</dbReference>
<feature type="compositionally biased region" description="Acidic residues" evidence="2">
    <location>
        <begin position="96"/>
        <end position="112"/>
    </location>
</feature>
<evidence type="ECO:0000313" key="3">
    <source>
        <dbReference type="EMBL" id="ADL19449.1"/>
    </source>
</evidence>
<dbReference type="KEGG" id="asc:ASAC_1044"/>
<dbReference type="AlphaFoldDB" id="D9Q2B1"/>
<keyword evidence="1" id="KW-0862">Zinc</keyword>
<dbReference type="SUPFAM" id="SSF57783">
    <property type="entry name" value="Zinc beta-ribbon"/>
    <property type="match status" value="1"/>
</dbReference>
<dbReference type="STRING" id="666510.ASAC_1044"/>
<evidence type="ECO:0000256" key="2">
    <source>
        <dbReference type="SAM" id="MobiDB-lite"/>
    </source>
</evidence>
<dbReference type="HOGENOM" id="CLU_165872_0_0_2"/>
<feature type="region of interest" description="Disordered" evidence="2">
    <location>
        <begin position="88"/>
        <end position="112"/>
    </location>
</feature>
<proteinExistence type="predicted"/>
<gene>
    <name evidence="3" type="ordered locus">ASAC_1044</name>
</gene>
<evidence type="ECO:0000313" key="4">
    <source>
        <dbReference type="Proteomes" id="UP000000346"/>
    </source>
</evidence>
<evidence type="ECO:0008006" key="5">
    <source>
        <dbReference type="Google" id="ProtNLM"/>
    </source>
</evidence>
<dbReference type="Proteomes" id="UP000000346">
    <property type="component" value="Chromosome"/>
</dbReference>
<dbReference type="eggNOG" id="arCOG04136">
    <property type="taxonomic scope" value="Archaea"/>
</dbReference>
<sequence length="112" mass="13003">MARVARRRKRRIKQVKRVRKPSRYFQCPRCGAMTLTVDFKKLDSANEKLAIARCGTCHLYCELRVPITLDKVDVYNKISDLAYENRLDECSRPTSEEDSEGEEEGSEEGEEE</sequence>
<accession>D9Q2B1</accession>
<keyword evidence="4" id="KW-1185">Reference proteome</keyword>
<evidence type="ECO:0000256" key="1">
    <source>
        <dbReference type="ARBA" id="ARBA00022833"/>
    </source>
</evidence>
<dbReference type="InParanoid" id="D9Q2B1"/>
<reference evidence="3 4" key="1">
    <citation type="journal article" date="2010" name="Appl. Environ. Microbiol.">
        <title>The genome sequence of the crenarchaeon Acidilobus saccharovorans supports a new order, Acidilobales, and suggests an important ecological role in terrestrial acidic hot springs.</title>
        <authorList>
            <person name="Mardanov A.V."/>
            <person name="Svetlitchnyi V.A."/>
            <person name="Beletsky A.V."/>
            <person name="Prokofeva M.I."/>
            <person name="Bonch-Osmolovskaya E.A."/>
            <person name="Ravin N.V."/>
            <person name="Skryabin K.G."/>
        </authorList>
    </citation>
    <scope>NUCLEOTIDE SEQUENCE [LARGE SCALE GENOMIC DNA]</scope>
    <source>
        <strain evidence="4">DSM 16705 / JCM 18335 / VKM B-2471 / 345-15</strain>
    </source>
</reference>